<proteinExistence type="predicted"/>
<reference evidence="3 4" key="1">
    <citation type="submission" date="2016-04" db="EMBL/GenBank/DDBJ databases">
        <title>A degradative enzymes factory behind the ericoid mycorrhizal symbiosis.</title>
        <authorList>
            <consortium name="DOE Joint Genome Institute"/>
            <person name="Martino E."/>
            <person name="Morin E."/>
            <person name="Grelet G."/>
            <person name="Kuo A."/>
            <person name="Kohler A."/>
            <person name="Daghino S."/>
            <person name="Barry K."/>
            <person name="Choi C."/>
            <person name="Cichocki N."/>
            <person name="Clum A."/>
            <person name="Copeland A."/>
            <person name="Hainaut M."/>
            <person name="Haridas S."/>
            <person name="Labutti K."/>
            <person name="Lindquist E."/>
            <person name="Lipzen A."/>
            <person name="Khouja H.-R."/>
            <person name="Murat C."/>
            <person name="Ohm R."/>
            <person name="Olson A."/>
            <person name="Spatafora J."/>
            <person name="Veneault-Fourrey C."/>
            <person name="Henrissat B."/>
            <person name="Grigoriev I."/>
            <person name="Martin F."/>
            <person name="Perotto S."/>
        </authorList>
    </citation>
    <scope>NUCLEOTIDE SEQUENCE [LARGE SCALE GENOMIC DNA]</scope>
    <source>
        <strain evidence="3 4">E</strain>
    </source>
</reference>
<dbReference type="InParanoid" id="A0A2J6TKZ3"/>
<evidence type="ECO:0000256" key="2">
    <source>
        <dbReference type="SAM" id="Phobius"/>
    </source>
</evidence>
<evidence type="ECO:0000313" key="4">
    <source>
        <dbReference type="Proteomes" id="UP000235371"/>
    </source>
</evidence>
<feature type="compositionally biased region" description="Polar residues" evidence="1">
    <location>
        <begin position="60"/>
        <end position="70"/>
    </location>
</feature>
<evidence type="ECO:0000256" key="1">
    <source>
        <dbReference type="SAM" id="MobiDB-lite"/>
    </source>
</evidence>
<keyword evidence="2" id="KW-0812">Transmembrane</keyword>
<dbReference type="RefSeq" id="XP_024740552.1">
    <property type="nucleotide sequence ID" value="XM_024882695.1"/>
</dbReference>
<organism evidence="3 4">
    <name type="scientific">Hyaloscypha bicolor E</name>
    <dbReference type="NCBI Taxonomy" id="1095630"/>
    <lineage>
        <taxon>Eukaryota</taxon>
        <taxon>Fungi</taxon>
        <taxon>Dikarya</taxon>
        <taxon>Ascomycota</taxon>
        <taxon>Pezizomycotina</taxon>
        <taxon>Leotiomycetes</taxon>
        <taxon>Helotiales</taxon>
        <taxon>Hyaloscyphaceae</taxon>
        <taxon>Hyaloscypha</taxon>
        <taxon>Hyaloscypha bicolor</taxon>
    </lineage>
</organism>
<keyword evidence="2" id="KW-1133">Transmembrane helix</keyword>
<dbReference type="EMBL" id="KZ613780">
    <property type="protein sequence ID" value="PMD63648.1"/>
    <property type="molecule type" value="Genomic_DNA"/>
</dbReference>
<keyword evidence="4" id="KW-1185">Reference proteome</keyword>
<gene>
    <name evidence="3" type="ORF">K444DRAFT_626718</name>
</gene>
<feature type="compositionally biased region" description="Low complexity" evidence="1">
    <location>
        <begin position="72"/>
        <end position="81"/>
    </location>
</feature>
<keyword evidence="2" id="KW-0472">Membrane</keyword>
<dbReference type="Proteomes" id="UP000235371">
    <property type="component" value="Unassembled WGS sequence"/>
</dbReference>
<feature type="region of interest" description="Disordered" evidence="1">
    <location>
        <begin position="148"/>
        <end position="168"/>
    </location>
</feature>
<name>A0A2J6TKZ3_9HELO</name>
<dbReference type="AlphaFoldDB" id="A0A2J6TKZ3"/>
<feature type="region of interest" description="Disordered" evidence="1">
    <location>
        <begin position="60"/>
        <end position="81"/>
    </location>
</feature>
<protein>
    <submittedName>
        <fullName evidence="3">Uncharacterized protein</fullName>
    </submittedName>
</protein>
<feature type="transmembrane region" description="Helical" evidence="2">
    <location>
        <begin position="15"/>
        <end position="33"/>
    </location>
</feature>
<dbReference type="OrthoDB" id="3539207at2759"/>
<evidence type="ECO:0000313" key="3">
    <source>
        <dbReference type="EMBL" id="PMD63648.1"/>
    </source>
</evidence>
<dbReference type="GeneID" id="36590772"/>
<accession>A0A2J6TKZ3</accession>
<sequence length="168" mass="18600">MPTPDQPSNWTPESISSIVYRAVMIIVSIAFIWRKYRRPARPIDEEQLIGVILPGYNTSIRRTRSTNDPSQRTHPTQTRHPPTIRDVISAHIEDIIQSVLGIDDDKTDIDMLQTSTASPITLAAGSSLDDVGLPVDIELGDMGLRHRSADSMAEKKKGSRQGLLTETA</sequence>